<dbReference type="EMBL" id="UINC01129854">
    <property type="protein sequence ID" value="SVD10531.1"/>
    <property type="molecule type" value="Genomic_DNA"/>
</dbReference>
<sequence length="124" mass="13888">VNADGLEPTSQVEDAARSGPEWIRPAQGRQPQIVASFHRRTPTLMSQGCAAGIRVATRARRYPLLPSVPDLRHRQPVTSRTRSMRTEIFINQGIHESRIAIVEDGDLAEIWVERPEAERIVGDI</sequence>
<reference evidence="2" key="1">
    <citation type="submission" date="2018-05" db="EMBL/GenBank/DDBJ databases">
        <authorList>
            <person name="Lanie J.A."/>
            <person name="Ng W.-L."/>
            <person name="Kazmierczak K.M."/>
            <person name="Andrzejewski T.M."/>
            <person name="Davidsen T.M."/>
            <person name="Wayne K.J."/>
            <person name="Tettelin H."/>
            <person name="Glass J.I."/>
            <person name="Rusch D."/>
            <person name="Podicherti R."/>
            <person name="Tsui H.-C.T."/>
            <person name="Winkler M.E."/>
        </authorList>
    </citation>
    <scope>NUCLEOTIDE SEQUENCE</scope>
</reference>
<evidence type="ECO:0000313" key="2">
    <source>
        <dbReference type="EMBL" id="SVD10531.1"/>
    </source>
</evidence>
<accession>A0A382SNP5</accession>
<dbReference type="AlphaFoldDB" id="A0A382SNP5"/>
<proteinExistence type="predicted"/>
<organism evidence="2">
    <name type="scientific">marine metagenome</name>
    <dbReference type="NCBI Taxonomy" id="408172"/>
    <lineage>
        <taxon>unclassified sequences</taxon>
        <taxon>metagenomes</taxon>
        <taxon>ecological metagenomes</taxon>
    </lineage>
</organism>
<evidence type="ECO:0000256" key="1">
    <source>
        <dbReference type="SAM" id="MobiDB-lite"/>
    </source>
</evidence>
<feature type="region of interest" description="Disordered" evidence="1">
    <location>
        <begin position="1"/>
        <end position="30"/>
    </location>
</feature>
<feature type="non-terminal residue" evidence="2">
    <location>
        <position position="1"/>
    </location>
</feature>
<gene>
    <name evidence="2" type="ORF">METZ01_LOCUS363385</name>
</gene>
<feature type="non-terminal residue" evidence="2">
    <location>
        <position position="124"/>
    </location>
</feature>
<protein>
    <submittedName>
        <fullName evidence="2">Uncharacterized protein</fullName>
    </submittedName>
</protein>
<name>A0A382SNP5_9ZZZZ</name>